<dbReference type="Proteomes" id="UP001320702">
    <property type="component" value="Unassembled WGS sequence"/>
</dbReference>
<reference evidence="5 6" key="1">
    <citation type="submission" date="2022-04" db="EMBL/GenBank/DDBJ databases">
        <title>Paracoccus sp. YLB-12 draft genome sequence.</title>
        <authorList>
            <person name="Yu L."/>
        </authorList>
    </citation>
    <scope>NUCLEOTIDE SEQUENCE [LARGE SCALE GENOMIC DNA]</scope>
    <source>
        <strain evidence="5 6">YLB-12</strain>
    </source>
</reference>
<organism evidence="5 6">
    <name type="scientific">Paracoccus maritimus</name>
    <dbReference type="NCBI Taxonomy" id="2933292"/>
    <lineage>
        <taxon>Bacteria</taxon>
        <taxon>Pseudomonadati</taxon>
        <taxon>Pseudomonadota</taxon>
        <taxon>Alphaproteobacteria</taxon>
        <taxon>Rhodobacterales</taxon>
        <taxon>Paracoccaceae</taxon>
        <taxon>Paracoccus</taxon>
    </lineage>
</organism>
<dbReference type="SUPFAM" id="SSF51735">
    <property type="entry name" value="NAD(P)-binding Rossmann-fold domains"/>
    <property type="match status" value="1"/>
</dbReference>
<proteinExistence type="predicted"/>
<dbReference type="PANTHER" id="PTHR48106:SF18">
    <property type="entry name" value="QUINONE OXIDOREDUCTASE PIG3"/>
    <property type="match status" value="1"/>
</dbReference>
<dbReference type="CDD" id="cd08291">
    <property type="entry name" value="ETR_like_1"/>
    <property type="match status" value="1"/>
</dbReference>
<keyword evidence="2" id="KW-0560">Oxidoreductase</keyword>
<evidence type="ECO:0000256" key="2">
    <source>
        <dbReference type="ARBA" id="ARBA00023002"/>
    </source>
</evidence>
<dbReference type="SUPFAM" id="SSF50129">
    <property type="entry name" value="GroES-like"/>
    <property type="match status" value="1"/>
</dbReference>
<dbReference type="Gene3D" id="3.40.50.720">
    <property type="entry name" value="NAD(P)-binding Rossmann-like Domain"/>
    <property type="match status" value="1"/>
</dbReference>
<evidence type="ECO:0000313" key="6">
    <source>
        <dbReference type="Proteomes" id="UP001320702"/>
    </source>
</evidence>
<keyword evidence="6" id="KW-1185">Reference proteome</keyword>
<evidence type="ECO:0000313" key="5">
    <source>
        <dbReference type="EMBL" id="MCT4334866.1"/>
    </source>
</evidence>
<dbReference type="Gene3D" id="3.90.180.10">
    <property type="entry name" value="Medium-chain alcohol dehydrogenases, catalytic domain"/>
    <property type="match status" value="1"/>
</dbReference>
<dbReference type="InterPro" id="IPR011032">
    <property type="entry name" value="GroES-like_sf"/>
</dbReference>
<accession>A0ABT2KER3</accession>
<protein>
    <submittedName>
        <fullName evidence="5">Zinc-binding dehydrogenase</fullName>
    </submittedName>
</protein>
<dbReference type="InterPro" id="IPR036291">
    <property type="entry name" value="NAD(P)-bd_dom_sf"/>
</dbReference>
<comment type="caution">
    <text evidence="5">The sequence shown here is derived from an EMBL/GenBank/DDBJ whole genome shotgun (WGS) entry which is preliminary data.</text>
</comment>
<dbReference type="SMART" id="SM00829">
    <property type="entry name" value="PKS_ER"/>
    <property type="match status" value="1"/>
</dbReference>
<dbReference type="InterPro" id="IPR020843">
    <property type="entry name" value="ER"/>
</dbReference>
<dbReference type="RefSeq" id="WP_260278732.1">
    <property type="nucleotide sequence ID" value="NZ_JANAVZ010000023.1"/>
</dbReference>
<feature type="region of interest" description="Disordered" evidence="3">
    <location>
        <begin position="1"/>
        <end position="26"/>
    </location>
</feature>
<dbReference type="InterPro" id="IPR013154">
    <property type="entry name" value="ADH-like_N"/>
</dbReference>
<dbReference type="PANTHER" id="PTHR48106">
    <property type="entry name" value="QUINONE OXIDOREDUCTASE PIG3-RELATED"/>
    <property type="match status" value="1"/>
</dbReference>
<evidence type="ECO:0000256" key="3">
    <source>
        <dbReference type="SAM" id="MobiDB-lite"/>
    </source>
</evidence>
<keyword evidence="1" id="KW-0521">NADP</keyword>
<evidence type="ECO:0000256" key="1">
    <source>
        <dbReference type="ARBA" id="ARBA00022857"/>
    </source>
</evidence>
<sequence>MSRGFACGTHPLPDLASPKPGETAMSTTGKQLFTTLDADGTLIVAIEEVSFPDPTGNQVLVKMEASPINPSDLAILAGAADLENASYAPGKFVATVPEPYNTGSKARHGLKLPAGNEGAGTVVAAGDSGSAKALIGQRIACVPGNAYSQYCIADAASCLPLGDHSAEAGASAFVNPMTALAFVENAKMDGQDAILHTVGASNLGQMLTRICNEDGIGLINIVRKESQADLLAKLGSTHVVNSSSDDFMGQLRSAIEDTGAFYGFDPIGGGRSVDHAFQAMEQVAVSRMAEYSRYGSNQPKRMFIYGRLDTGMTMLSPSYGFGWTLSGWLLFPFLQAAGSGTVARMRKRVLDNLTTTFASHYKKRVNLDEMLTKEAVTDYSSMKTGEKYLVTPWS</sequence>
<gene>
    <name evidence="5" type="ORF">MU516_18680</name>
</gene>
<dbReference type="Pfam" id="PF08240">
    <property type="entry name" value="ADH_N"/>
    <property type="match status" value="1"/>
</dbReference>
<evidence type="ECO:0000259" key="4">
    <source>
        <dbReference type="SMART" id="SM00829"/>
    </source>
</evidence>
<dbReference type="EMBL" id="JANAVZ010000023">
    <property type="protein sequence ID" value="MCT4334866.1"/>
    <property type="molecule type" value="Genomic_DNA"/>
</dbReference>
<name>A0ABT2KER3_9RHOB</name>
<feature type="domain" description="Enoyl reductase (ER)" evidence="4">
    <location>
        <begin position="40"/>
        <end position="318"/>
    </location>
</feature>